<feature type="domain" description="DUF4378" evidence="2">
    <location>
        <begin position="560"/>
        <end position="702"/>
    </location>
</feature>
<organism evidence="3 4">
    <name type="scientific">Mikania micrantha</name>
    <name type="common">bitter vine</name>
    <dbReference type="NCBI Taxonomy" id="192012"/>
    <lineage>
        <taxon>Eukaryota</taxon>
        <taxon>Viridiplantae</taxon>
        <taxon>Streptophyta</taxon>
        <taxon>Embryophyta</taxon>
        <taxon>Tracheophyta</taxon>
        <taxon>Spermatophyta</taxon>
        <taxon>Magnoliopsida</taxon>
        <taxon>eudicotyledons</taxon>
        <taxon>Gunneridae</taxon>
        <taxon>Pentapetalae</taxon>
        <taxon>asterids</taxon>
        <taxon>campanulids</taxon>
        <taxon>Asterales</taxon>
        <taxon>Asteraceae</taxon>
        <taxon>Asteroideae</taxon>
        <taxon>Heliantheae alliance</taxon>
        <taxon>Eupatorieae</taxon>
        <taxon>Mikania</taxon>
    </lineage>
</organism>
<gene>
    <name evidence="3" type="ORF">E3N88_01757</name>
</gene>
<dbReference type="Pfam" id="PF14309">
    <property type="entry name" value="DUF4378"/>
    <property type="match status" value="1"/>
</dbReference>
<dbReference type="AlphaFoldDB" id="A0A5N6Q3S9"/>
<dbReference type="Proteomes" id="UP000326396">
    <property type="component" value="Linkage Group LG1"/>
</dbReference>
<name>A0A5N6Q3S9_9ASTR</name>
<dbReference type="InterPro" id="IPR025486">
    <property type="entry name" value="DUF4378"/>
</dbReference>
<dbReference type="PANTHER" id="PTHR31680">
    <property type="entry name" value="LONGIFOLIA PROTEIN"/>
    <property type="match status" value="1"/>
</dbReference>
<feature type="region of interest" description="Disordered" evidence="1">
    <location>
        <begin position="378"/>
        <end position="409"/>
    </location>
</feature>
<reference evidence="3 4" key="1">
    <citation type="submission" date="2019-05" db="EMBL/GenBank/DDBJ databases">
        <title>Mikania micrantha, genome provides insights into the molecular mechanism of rapid growth.</title>
        <authorList>
            <person name="Liu B."/>
        </authorList>
    </citation>
    <scope>NUCLEOTIDE SEQUENCE [LARGE SCALE GENOMIC DNA]</scope>
    <source>
        <strain evidence="3">NLD-2019</strain>
        <tissue evidence="3">Leaf</tissue>
    </source>
</reference>
<dbReference type="OrthoDB" id="769613at2759"/>
<evidence type="ECO:0000313" key="4">
    <source>
        <dbReference type="Proteomes" id="UP000326396"/>
    </source>
</evidence>
<proteinExistence type="predicted"/>
<sequence>MSPASKEDEEKIQMQLGCMNKIFQLFEPRYKRLPQGQSVSGNKFNNASDKLKDQALNNNIQEKHKESVESSRNVFSSSCSSLDYSLQVQTKPSTFCKSIVSDPSSPNSIKKDDLWVSSVDIRDVVKDSTIRMPRAVSVKTVAKDKQKGPKMTHVDSPRHLQHHPKHATYERRDQNLVKLKETCNDVKQPSRFSYDDLESLYKLKSIAIVTDCPRLSLDSKQSSIKHNAIVINPSQIRELVCNKRPSSSLVARLMGLDLNCEALKIQPCLDDEKIPFSRLSRESVSPTVSNSLIRIPLEPAPWKQEVKQSAKKKVKEQACKSAYDQIDKRVTEIEFKTSVKDLIDLKHTLKLSNPTSNSMVNTSIPKDRKVNPGRIHRRNLTSTETKTTARTKKQVSPSHKTDCLAGPSVRHQRTKIVKQSNGHQIALHNEQEVRSKVWTRENKNKFAESLMGYKPMAEQPSPISILDTFYTKDTSSPIKKKTYAFKDDDDPCFDEQESIRVRTDDLISSTKLYELTSRSHDIKFENSKQIVHQIEVSNSTSDVATINLHEGMNEDHISLNQILSASGFLKNFDCSSPIVHLHSTSSLIDPELFYILEQNKEWNSRINKSKRKMTFDTVNNTLIQLLARLACRWRSTSRRTIDGGKLLEELWFEINNLHIKKTSDLHELINIITEDVHADYYHEVPNLVFNIEQLVFNDLITEIVNVATSFPQ</sequence>
<comment type="caution">
    <text evidence="3">The sequence shown here is derived from an EMBL/GenBank/DDBJ whole genome shotgun (WGS) entry which is preliminary data.</text>
</comment>
<evidence type="ECO:0000256" key="1">
    <source>
        <dbReference type="SAM" id="MobiDB-lite"/>
    </source>
</evidence>
<protein>
    <recommendedName>
        <fullName evidence="2">DUF4378 domain-containing protein</fullName>
    </recommendedName>
</protein>
<accession>A0A5N6Q3S9</accession>
<evidence type="ECO:0000313" key="3">
    <source>
        <dbReference type="EMBL" id="KAD7478621.1"/>
    </source>
</evidence>
<feature type="region of interest" description="Disordered" evidence="1">
    <location>
        <begin position="142"/>
        <end position="165"/>
    </location>
</feature>
<dbReference type="InterPro" id="IPR033334">
    <property type="entry name" value="LNG1/2"/>
</dbReference>
<dbReference type="GO" id="GO:0051513">
    <property type="term" value="P:regulation of monopolar cell growth"/>
    <property type="evidence" value="ECO:0007669"/>
    <property type="project" value="InterPro"/>
</dbReference>
<dbReference type="PANTHER" id="PTHR31680:SF16">
    <property type="entry name" value="DUF4378 DOMAIN-CONTAINING PROTEIN"/>
    <property type="match status" value="1"/>
</dbReference>
<dbReference type="EMBL" id="SZYD01000001">
    <property type="protein sequence ID" value="KAD7478621.1"/>
    <property type="molecule type" value="Genomic_DNA"/>
</dbReference>
<evidence type="ECO:0000259" key="2">
    <source>
        <dbReference type="Pfam" id="PF14309"/>
    </source>
</evidence>
<keyword evidence="4" id="KW-1185">Reference proteome</keyword>
<feature type="compositionally biased region" description="Basic and acidic residues" evidence="1">
    <location>
        <begin position="142"/>
        <end position="158"/>
    </location>
</feature>